<dbReference type="PANTHER" id="PTHR21261:SF15">
    <property type="entry name" value="BEATEN PATH IIIA, ISOFORM D-RELATED"/>
    <property type="match status" value="1"/>
</dbReference>
<keyword evidence="2" id="KW-0732">Signal</keyword>
<dbReference type="InterPro" id="IPR013783">
    <property type="entry name" value="Ig-like_fold"/>
</dbReference>
<reference evidence="5" key="1">
    <citation type="submission" date="2025-08" db="UniProtKB">
        <authorList>
            <consortium name="RefSeq"/>
        </authorList>
    </citation>
    <scope>IDENTIFICATION</scope>
</reference>
<dbReference type="Gene3D" id="2.60.40.10">
    <property type="entry name" value="Immunoglobulins"/>
    <property type="match status" value="1"/>
</dbReference>
<dbReference type="AlphaFoldDB" id="A0AAJ7PAK7"/>
<feature type="transmembrane region" description="Helical" evidence="1">
    <location>
        <begin position="374"/>
        <end position="392"/>
    </location>
</feature>
<gene>
    <name evidence="5" type="primary">LOC108864461</name>
</gene>
<protein>
    <submittedName>
        <fullName evidence="5">Uncharacterized protein LOC108864461</fullName>
    </submittedName>
</protein>
<keyword evidence="1" id="KW-1133">Transmembrane helix</keyword>
<keyword evidence="1" id="KW-0472">Membrane</keyword>
<keyword evidence="4" id="KW-1185">Reference proteome</keyword>
<sequence>MFLRQLLICILLLISGARSIRDAALQVPGAIIAGNPLIMWCRFDLEGEALYCVKWYKDNSEFYRYCPWSSPTPTTYNVAGVEVDIVHSNESMVTLVRSDVRTEGTYSCEVSTEGPAYKTVLLESDVVTYVMPSGGPVIDGLRKRYDLGDTINVTCRSAPSKPPPRLKWYVNSKRAPSKLTGKTQVSSNPMTDGMGVQAVGLNLKMPITSEDLRNKIIKLQCVSTIYKNLSEKYDEIMYHPYLNRTLLPDPEGPRINGEELLNIYDKARTSVEWNCTTKVHDANEAYLEWTVNDEEATRNMTVHLSIARTGRQKTYTSRLRMTLEEKFVTSMRLKVRCTVVYSQPIQFVSEETIFTAASTSFHIMKISEASRMTIAPTFLTVVIIGLVVSHIGNH</sequence>
<evidence type="ECO:0000259" key="3">
    <source>
        <dbReference type="PROSITE" id="PS50835"/>
    </source>
</evidence>
<dbReference type="KEGG" id="goe:108864461"/>
<feature type="domain" description="Ig-like" evidence="3">
    <location>
        <begin position="34"/>
        <end position="128"/>
    </location>
</feature>
<dbReference type="InterPro" id="IPR007110">
    <property type="entry name" value="Ig-like_dom"/>
</dbReference>
<dbReference type="InterPro" id="IPR036179">
    <property type="entry name" value="Ig-like_dom_sf"/>
</dbReference>
<keyword evidence="1" id="KW-0812">Transmembrane</keyword>
<dbReference type="PROSITE" id="PS50835">
    <property type="entry name" value="IG_LIKE"/>
    <property type="match status" value="1"/>
</dbReference>
<dbReference type="Proteomes" id="UP000694867">
    <property type="component" value="Unplaced"/>
</dbReference>
<dbReference type="PANTHER" id="PTHR21261">
    <property type="entry name" value="BEAT PROTEIN"/>
    <property type="match status" value="1"/>
</dbReference>
<name>A0AAJ7PAK7_9ACAR</name>
<evidence type="ECO:0000313" key="4">
    <source>
        <dbReference type="Proteomes" id="UP000694867"/>
    </source>
</evidence>
<accession>A0AAJ7PAK7</accession>
<feature type="chain" id="PRO_5042551776" evidence="2">
    <location>
        <begin position="20"/>
        <end position="394"/>
    </location>
</feature>
<proteinExistence type="predicted"/>
<dbReference type="RefSeq" id="XP_018495679.2">
    <property type="nucleotide sequence ID" value="XM_018640163.2"/>
</dbReference>
<dbReference type="SUPFAM" id="SSF48726">
    <property type="entry name" value="Immunoglobulin"/>
    <property type="match status" value="1"/>
</dbReference>
<evidence type="ECO:0000256" key="1">
    <source>
        <dbReference type="SAM" id="Phobius"/>
    </source>
</evidence>
<dbReference type="GeneID" id="108864461"/>
<evidence type="ECO:0000313" key="5">
    <source>
        <dbReference type="RefSeq" id="XP_018495679.2"/>
    </source>
</evidence>
<organism evidence="4 5">
    <name type="scientific">Galendromus occidentalis</name>
    <name type="common">western predatory mite</name>
    <dbReference type="NCBI Taxonomy" id="34638"/>
    <lineage>
        <taxon>Eukaryota</taxon>
        <taxon>Metazoa</taxon>
        <taxon>Ecdysozoa</taxon>
        <taxon>Arthropoda</taxon>
        <taxon>Chelicerata</taxon>
        <taxon>Arachnida</taxon>
        <taxon>Acari</taxon>
        <taxon>Parasitiformes</taxon>
        <taxon>Mesostigmata</taxon>
        <taxon>Gamasina</taxon>
        <taxon>Phytoseioidea</taxon>
        <taxon>Phytoseiidae</taxon>
        <taxon>Typhlodrominae</taxon>
        <taxon>Galendromus</taxon>
    </lineage>
</organism>
<feature type="signal peptide" evidence="2">
    <location>
        <begin position="1"/>
        <end position="19"/>
    </location>
</feature>
<evidence type="ECO:0000256" key="2">
    <source>
        <dbReference type="SAM" id="SignalP"/>
    </source>
</evidence>